<organism evidence="1 2">
    <name type="scientific">Phaeosphaeria nodorum (strain SN15 / ATCC MYA-4574 / FGSC 10173)</name>
    <name type="common">Glume blotch fungus</name>
    <name type="synonym">Parastagonospora nodorum</name>
    <dbReference type="NCBI Taxonomy" id="321614"/>
    <lineage>
        <taxon>Eukaryota</taxon>
        <taxon>Fungi</taxon>
        <taxon>Dikarya</taxon>
        <taxon>Ascomycota</taxon>
        <taxon>Pezizomycotina</taxon>
        <taxon>Dothideomycetes</taxon>
        <taxon>Pleosporomycetidae</taxon>
        <taxon>Pleosporales</taxon>
        <taxon>Pleosporineae</taxon>
        <taxon>Phaeosphaeriaceae</taxon>
        <taxon>Parastagonospora</taxon>
    </lineage>
</organism>
<evidence type="ECO:0000313" key="1">
    <source>
        <dbReference type="EMBL" id="EAT87002.1"/>
    </source>
</evidence>
<name>Q0UQM6_PHANO</name>
<dbReference type="Proteomes" id="UP000001055">
    <property type="component" value="Unassembled WGS sequence"/>
</dbReference>
<proteinExistence type="predicted"/>
<dbReference type="KEGG" id="pno:SNOG_05938"/>
<evidence type="ECO:0000313" key="2">
    <source>
        <dbReference type="Proteomes" id="UP000001055"/>
    </source>
</evidence>
<reference evidence="2" key="1">
    <citation type="journal article" date="2007" name="Plant Cell">
        <title>Dothideomycete-plant interactions illuminated by genome sequencing and EST analysis of the wheat pathogen Stagonospora nodorum.</title>
        <authorList>
            <person name="Hane J.K."/>
            <person name="Lowe R.G."/>
            <person name="Solomon P.S."/>
            <person name="Tan K.C."/>
            <person name="Schoch C.L."/>
            <person name="Spatafora J.W."/>
            <person name="Crous P.W."/>
            <person name="Kodira C."/>
            <person name="Birren B.W."/>
            <person name="Galagan J.E."/>
            <person name="Torriani S.F."/>
            <person name="McDonald B.A."/>
            <person name="Oliver R.P."/>
        </authorList>
    </citation>
    <scope>NUCLEOTIDE SEQUENCE [LARGE SCALE GENOMIC DNA]</scope>
    <source>
        <strain evidence="2">SN15 / ATCC MYA-4574 / FGSC 10173</strain>
    </source>
</reference>
<dbReference type="RefSeq" id="XP_001796328.1">
    <property type="nucleotide sequence ID" value="XM_001796276.1"/>
</dbReference>
<dbReference type="EMBL" id="CH445332">
    <property type="protein sequence ID" value="EAT87002.1"/>
    <property type="molecule type" value="Genomic_DNA"/>
</dbReference>
<dbReference type="InParanoid" id="Q0UQM6"/>
<dbReference type="AlphaFoldDB" id="Q0UQM6"/>
<protein>
    <submittedName>
        <fullName evidence="1">Uncharacterized protein</fullName>
    </submittedName>
</protein>
<dbReference type="GeneID" id="5973205"/>
<gene>
    <name evidence="1" type="ORF">SNOG_05938</name>
</gene>
<accession>Q0UQM6</accession>
<sequence length="42" mass="4529">MALIAGNLFCIIVKATSRALGYVPRLRSLCQSSNSVKLGFDD</sequence>